<name>A0ABU7LMU0_9PROT</name>
<keyword evidence="7" id="KW-0479">Metal-binding</keyword>
<feature type="transmembrane region" description="Helical" evidence="13">
    <location>
        <begin position="52"/>
        <end position="73"/>
    </location>
</feature>
<sequence>MSAQNRYSTVALTLHWILAILLVGMVFFGWQADDARAALLAGDESVTLEEVLFLFNWHKTVGLLVIVLSLGRLGWRLTHPAPPLPDGMKPWERVVAKATHWAFYALMIGLPLGGWLAASTASDADTGLLFNMASLPIPALTGENESLHEIVAFMHSKGAWALLILLGLHVLAGLKHHFVDRDDVLARMVPFLKVKG</sequence>
<gene>
    <name evidence="15" type="ORF">V0U79_02580</name>
</gene>
<comment type="subcellular location">
    <subcellularLocation>
        <location evidence="2">Cell membrane</location>
        <topology evidence="2">Multi-pass membrane protein</topology>
    </subcellularLocation>
</comment>
<comment type="similarity">
    <text evidence="12">Belongs to the cytochrome b561 family.</text>
</comment>
<keyword evidence="4" id="KW-1003">Cell membrane</keyword>
<evidence type="ECO:0000256" key="1">
    <source>
        <dbReference type="ARBA" id="ARBA00001970"/>
    </source>
</evidence>
<dbReference type="PANTHER" id="PTHR30529:SF1">
    <property type="entry name" value="CYTOCHROME B561 HOMOLOG 2"/>
    <property type="match status" value="1"/>
</dbReference>
<feature type="transmembrane region" description="Helical" evidence="13">
    <location>
        <begin position="94"/>
        <end position="118"/>
    </location>
</feature>
<evidence type="ECO:0000256" key="12">
    <source>
        <dbReference type="ARBA" id="ARBA00037975"/>
    </source>
</evidence>
<keyword evidence="16" id="KW-1185">Reference proteome</keyword>
<evidence type="ECO:0000256" key="11">
    <source>
        <dbReference type="ARBA" id="ARBA00023136"/>
    </source>
</evidence>
<dbReference type="InterPro" id="IPR016174">
    <property type="entry name" value="Di-haem_cyt_TM"/>
</dbReference>
<dbReference type="Pfam" id="PF01292">
    <property type="entry name" value="Ni_hydr_CYTB"/>
    <property type="match status" value="1"/>
</dbReference>
<keyword evidence="6 13" id="KW-0812">Transmembrane</keyword>
<dbReference type="EMBL" id="JAZDRP010000002">
    <property type="protein sequence ID" value="MEE2525235.1"/>
    <property type="molecule type" value="Genomic_DNA"/>
</dbReference>
<evidence type="ECO:0000256" key="8">
    <source>
        <dbReference type="ARBA" id="ARBA00022982"/>
    </source>
</evidence>
<organism evidence="15 16">
    <name type="scientific">Hyphobacterium lacteum</name>
    <dbReference type="NCBI Taxonomy" id="3116575"/>
    <lineage>
        <taxon>Bacteria</taxon>
        <taxon>Pseudomonadati</taxon>
        <taxon>Pseudomonadota</taxon>
        <taxon>Alphaproteobacteria</taxon>
        <taxon>Maricaulales</taxon>
        <taxon>Maricaulaceae</taxon>
        <taxon>Hyphobacterium</taxon>
    </lineage>
</organism>
<feature type="domain" description="Cytochrome b561 bacterial/Ni-hydrogenase" evidence="14">
    <location>
        <begin position="6"/>
        <end position="190"/>
    </location>
</feature>
<comment type="caution">
    <text evidence="15">The sequence shown here is derived from an EMBL/GenBank/DDBJ whole genome shotgun (WGS) entry which is preliminary data.</text>
</comment>
<dbReference type="PANTHER" id="PTHR30529">
    <property type="entry name" value="CYTOCHROME B561"/>
    <property type="match status" value="1"/>
</dbReference>
<keyword evidence="3" id="KW-0813">Transport</keyword>
<keyword evidence="5" id="KW-0349">Heme</keyword>
<evidence type="ECO:0000256" key="10">
    <source>
        <dbReference type="ARBA" id="ARBA00023004"/>
    </source>
</evidence>
<evidence type="ECO:0000256" key="7">
    <source>
        <dbReference type="ARBA" id="ARBA00022723"/>
    </source>
</evidence>
<evidence type="ECO:0000256" key="13">
    <source>
        <dbReference type="SAM" id="Phobius"/>
    </source>
</evidence>
<dbReference type="InterPro" id="IPR011577">
    <property type="entry name" value="Cyt_b561_bac/Ni-Hgenase"/>
</dbReference>
<dbReference type="SUPFAM" id="SSF81342">
    <property type="entry name" value="Transmembrane di-heme cytochromes"/>
    <property type="match status" value="1"/>
</dbReference>
<feature type="transmembrane region" description="Helical" evidence="13">
    <location>
        <begin position="159"/>
        <end position="178"/>
    </location>
</feature>
<protein>
    <submittedName>
        <fullName evidence="15">Cytochrome b</fullName>
    </submittedName>
</protein>
<evidence type="ECO:0000256" key="9">
    <source>
        <dbReference type="ARBA" id="ARBA00022989"/>
    </source>
</evidence>
<feature type="transmembrane region" description="Helical" evidence="13">
    <location>
        <begin position="12"/>
        <end position="32"/>
    </location>
</feature>
<keyword evidence="8" id="KW-0249">Electron transport</keyword>
<reference evidence="15 16" key="1">
    <citation type="submission" date="2024-01" db="EMBL/GenBank/DDBJ databases">
        <title>Hyphobacterium bacterium isolated from marine sediment.</title>
        <authorList>
            <person name="Zhao S."/>
        </authorList>
    </citation>
    <scope>NUCLEOTIDE SEQUENCE [LARGE SCALE GENOMIC DNA]</scope>
    <source>
        <strain evidence="16">HN65</strain>
    </source>
</reference>
<evidence type="ECO:0000313" key="16">
    <source>
        <dbReference type="Proteomes" id="UP001354971"/>
    </source>
</evidence>
<evidence type="ECO:0000259" key="14">
    <source>
        <dbReference type="Pfam" id="PF01292"/>
    </source>
</evidence>
<comment type="cofactor">
    <cofactor evidence="1">
        <name>heme b</name>
        <dbReference type="ChEBI" id="CHEBI:60344"/>
    </cofactor>
</comment>
<proteinExistence type="inferred from homology"/>
<accession>A0ABU7LMU0</accession>
<keyword evidence="10" id="KW-0408">Iron</keyword>
<evidence type="ECO:0000256" key="3">
    <source>
        <dbReference type="ARBA" id="ARBA00022448"/>
    </source>
</evidence>
<evidence type="ECO:0000256" key="2">
    <source>
        <dbReference type="ARBA" id="ARBA00004651"/>
    </source>
</evidence>
<dbReference type="Proteomes" id="UP001354971">
    <property type="component" value="Unassembled WGS sequence"/>
</dbReference>
<dbReference type="Gene3D" id="1.20.950.20">
    <property type="entry name" value="Transmembrane di-heme cytochromes, Chain C"/>
    <property type="match status" value="1"/>
</dbReference>
<evidence type="ECO:0000256" key="5">
    <source>
        <dbReference type="ARBA" id="ARBA00022617"/>
    </source>
</evidence>
<keyword evidence="9 13" id="KW-1133">Transmembrane helix</keyword>
<evidence type="ECO:0000256" key="4">
    <source>
        <dbReference type="ARBA" id="ARBA00022475"/>
    </source>
</evidence>
<evidence type="ECO:0000313" key="15">
    <source>
        <dbReference type="EMBL" id="MEE2525235.1"/>
    </source>
</evidence>
<keyword evidence="11 13" id="KW-0472">Membrane</keyword>
<dbReference type="InterPro" id="IPR052168">
    <property type="entry name" value="Cytochrome_b561_oxidase"/>
</dbReference>
<dbReference type="RefSeq" id="WP_330197900.1">
    <property type="nucleotide sequence ID" value="NZ_JAZDRP010000002.1"/>
</dbReference>
<evidence type="ECO:0000256" key="6">
    <source>
        <dbReference type="ARBA" id="ARBA00022692"/>
    </source>
</evidence>